<reference evidence="1" key="1">
    <citation type="submission" date="2017-05" db="UniProtKB">
        <authorList>
            <consortium name="EnsemblMetazoa"/>
        </authorList>
    </citation>
    <scope>IDENTIFICATION</scope>
</reference>
<dbReference type="InParanoid" id="A0A1X7U0I9"/>
<name>A0A1X7U0I9_AMPQE</name>
<organism evidence="1">
    <name type="scientific">Amphimedon queenslandica</name>
    <name type="common">Sponge</name>
    <dbReference type="NCBI Taxonomy" id="400682"/>
    <lineage>
        <taxon>Eukaryota</taxon>
        <taxon>Metazoa</taxon>
        <taxon>Porifera</taxon>
        <taxon>Demospongiae</taxon>
        <taxon>Heteroscleromorpha</taxon>
        <taxon>Haplosclerida</taxon>
        <taxon>Niphatidae</taxon>
        <taxon>Amphimedon</taxon>
    </lineage>
</organism>
<sequence length="86" mass="9723">VTYTFFQTINPPPYHLQPPRTHVSTCYTNALSLLDLYPYGTQNGGTMRTGSSLPEVLSQPPINNLHRFGQAGLLEQDIQYKRKSEL</sequence>
<dbReference type="AlphaFoldDB" id="A0A1X7U0I9"/>
<evidence type="ECO:0000313" key="1">
    <source>
        <dbReference type="EnsemblMetazoa" id="Aqu2.1.21092_001"/>
    </source>
</evidence>
<protein>
    <submittedName>
        <fullName evidence="1">Uncharacterized protein</fullName>
    </submittedName>
</protein>
<accession>A0A1X7U0I9</accession>
<proteinExistence type="predicted"/>
<dbReference type="EnsemblMetazoa" id="Aqu2.1.21092_001">
    <property type="protein sequence ID" value="Aqu2.1.21092_001"/>
    <property type="gene ID" value="Aqu2.1.21092"/>
</dbReference>